<dbReference type="Proteomes" id="UP000095283">
    <property type="component" value="Unplaced"/>
</dbReference>
<keyword evidence="1" id="KW-1185">Reference proteome</keyword>
<evidence type="ECO:0000313" key="2">
    <source>
        <dbReference type="WBParaSite" id="Hba_18055"/>
    </source>
</evidence>
<accession>A0A1I7XP75</accession>
<evidence type="ECO:0000313" key="1">
    <source>
        <dbReference type="Proteomes" id="UP000095283"/>
    </source>
</evidence>
<proteinExistence type="predicted"/>
<dbReference type="AlphaFoldDB" id="A0A1I7XP75"/>
<evidence type="ECO:0000313" key="3">
    <source>
        <dbReference type="WBParaSite" id="Hba_19337"/>
    </source>
</evidence>
<protein>
    <submittedName>
        <fullName evidence="2 3">F-box domain-containing protein</fullName>
    </submittedName>
</protein>
<reference evidence="2 3" key="1">
    <citation type="submission" date="2016-11" db="UniProtKB">
        <authorList>
            <consortium name="WormBaseParasite"/>
        </authorList>
    </citation>
    <scope>IDENTIFICATION</scope>
</reference>
<dbReference type="WBParaSite" id="Hba_18055">
    <property type="protein sequence ID" value="Hba_18055"/>
    <property type="gene ID" value="Hba_18055"/>
</dbReference>
<dbReference type="WBParaSite" id="Hba_19337">
    <property type="protein sequence ID" value="Hba_19337"/>
    <property type="gene ID" value="Hba_19337"/>
</dbReference>
<name>A0A1I7XP75_HETBA</name>
<organism evidence="1 3">
    <name type="scientific">Heterorhabditis bacteriophora</name>
    <name type="common">Entomopathogenic nematode worm</name>
    <dbReference type="NCBI Taxonomy" id="37862"/>
    <lineage>
        <taxon>Eukaryota</taxon>
        <taxon>Metazoa</taxon>
        <taxon>Ecdysozoa</taxon>
        <taxon>Nematoda</taxon>
        <taxon>Chromadorea</taxon>
        <taxon>Rhabditida</taxon>
        <taxon>Rhabditina</taxon>
        <taxon>Rhabditomorpha</taxon>
        <taxon>Strongyloidea</taxon>
        <taxon>Heterorhabditidae</taxon>
        <taxon>Heterorhabditis</taxon>
    </lineage>
</organism>
<sequence length="68" mass="7556">MALPSTHCPAGLNYPTSLHSAASIRLRLSRLIADVPAELLRTVLVQLSARFRTFTYRTGTSLQTQRTQ</sequence>